<organism evidence="11 12">
    <name type="scientific">Erythrobacter insulae</name>
    <dbReference type="NCBI Taxonomy" id="2584124"/>
    <lineage>
        <taxon>Bacteria</taxon>
        <taxon>Pseudomonadati</taxon>
        <taxon>Pseudomonadota</taxon>
        <taxon>Alphaproteobacteria</taxon>
        <taxon>Sphingomonadales</taxon>
        <taxon>Erythrobacteraceae</taxon>
        <taxon>Erythrobacter/Porphyrobacter group</taxon>
        <taxon>Erythrobacter</taxon>
    </lineage>
</organism>
<dbReference type="InterPro" id="IPR001240">
    <property type="entry name" value="PRAI_dom"/>
</dbReference>
<dbReference type="HAMAP" id="MF_00135">
    <property type="entry name" value="PRAI"/>
    <property type="match status" value="1"/>
</dbReference>
<dbReference type="EC" id="5.3.1.24" evidence="3 9"/>
<accession>A0A547PE42</accession>
<sequence length="212" mass="22380">MSQSTQIKICGLSTPETLSAAIGAGATHVGLVHFEPSPRHLSLEDAARLRAMVPGGVKVVLLTVNADVATTGKAIELVKPDVIQFHGNETPEWIKVVREKTKVEAWKALGVKDAQTLANSARFEGAVDRLLFDAPAKGLPGGNGETFRWDVLKGFDHRIPWGLAGGLTPDNVADAIRETGTDMVDASSGLESAPGVKDVDKIAAFCKAAFEA</sequence>
<evidence type="ECO:0000256" key="5">
    <source>
        <dbReference type="ARBA" id="ARBA00022605"/>
    </source>
</evidence>
<evidence type="ECO:0000256" key="8">
    <source>
        <dbReference type="ARBA" id="ARBA00023235"/>
    </source>
</evidence>
<evidence type="ECO:0000313" key="11">
    <source>
        <dbReference type="EMBL" id="TRD12397.1"/>
    </source>
</evidence>
<dbReference type="AlphaFoldDB" id="A0A547PE42"/>
<dbReference type="Proteomes" id="UP000316343">
    <property type="component" value="Unassembled WGS sequence"/>
</dbReference>
<protein>
    <recommendedName>
        <fullName evidence="4 9">N-(5'-phosphoribosyl)anthranilate isomerase</fullName>
        <shortName evidence="9">PRAI</shortName>
        <ecNumber evidence="3 9">5.3.1.24</ecNumber>
    </recommendedName>
</protein>
<evidence type="ECO:0000313" key="12">
    <source>
        <dbReference type="Proteomes" id="UP000316343"/>
    </source>
</evidence>
<dbReference type="Gene3D" id="3.20.20.70">
    <property type="entry name" value="Aldolase class I"/>
    <property type="match status" value="1"/>
</dbReference>
<evidence type="ECO:0000256" key="4">
    <source>
        <dbReference type="ARBA" id="ARBA00022272"/>
    </source>
</evidence>
<dbReference type="GO" id="GO:0004640">
    <property type="term" value="F:phosphoribosylanthranilate isomerase activity"/>
    <property type="evidence" value="ECO:0007669"/>
    <property type="project" value="UniProtKB-UniRule"/>
</dbReference>
<comment type="pathway">
    <text evidence="2 9">Amino-acid biosynthesis; L-tryptophan biosynthesis; L-tryptophan from chorismate: step 3/5.</text>
</comment>
<evidence type="ECO:0000259" key="10">
    <source>
        <dbReference type="Pfam" id="PF00697"/>
    </source>
</evidence>
<dbReference type="InterPro" id="IPR044643">
    <property type="entry name" value="TrpF_fam"/>
</dbReference>
<evidence type="ECO:0000256" key="7">
    <source>
        <dbReference type="ARBA" id="ARBA00023141"/>
    </source>
</evidence>
<dbReference type="OrthoDB" id="9796196at2"/>
<evidence type="ECO:0000256" key="6">
    <source>
        <dbReference type="ARBA" id="ARBA00022822"/>
    </source>
</evidence>
<dbReference type="UniPathway" id="UPA00035">
    <property type="reaction ID" value="UER00042"/>
</dbReference>
<feature type="domain" description="N-(5'phosphoribosyl) anthranilate isomerase (PRAI)" evidence="10">
    <location>
        <begin position="7"/>
        <end position="207"/>
    </location>
</feature>
<dbReference type="RefSeq" id="WP_142788669.1">
    <property type="nucleotide sequence ID" value="NZ_VHJK01000001.1"/>
</dbReference>
<dbReference type="GO" id="GO:0000162">
    <property type="term" value="P:L-tryptophan biosynthetic process"/>
    <property type="evidence" value="ECO:0007669"/>
    <property type="project" value="UniProtKB-UniRule"/>
</dbReference>
<keyword evidence="7 9" id="KW-0057">Aromatic amino acid biosynthesis</keyword>
<reference evidence="11 12" key="1">
    <citation type="submission" date="2019-06" db="EMBL/GenBank/DDBJ databases">
        <title>Erythrobacter insulae sp. nov., isolated from a tidal flat.</title>
        <authorList>
            <person name="Yoon J.-H."/>
        </authorList>
    </citation>
    <scope>NUCLEOTIDE SEQUENCE [LARGE SCALE GENOMIC DNA]</scope>
    <source>
        <strain evidence="11 12">JBTF-M21</strain>
    </source>
</reference>
<evidence type="ECO:0000256" key="1">
    <source>
        <dbReference type="ARBA" id="ARBA00001164"/>
    </source>
</evidence>
<gene>
    <name evidence="9" type="primary">trpF</name>
    <name evidence="11" type="ORF">FGU71_11335</name>
</gene>
<dbReference type="EMBL" id="VHJK01000001">
    <property type="protein sequence ID" value="TRD12397.1"/>
    <property type="molecule type" value="Genomic_DNA"/>
</dbReference>
<comment type="catalytic activity">
    <reaction evidence="1 9">
        <text>N-(5-phospho-beta-D-ribosyl)anthranilate = 1-(2-carboxyphenylamino)-1-deoxy-D-ribulose 5-phosphate</text>
        <dbReference type="Rhea" id="RHEA:21540"/>
        <dbReference type="ChEBI" id="CHEBI:18277"/>
        <dbReference type="ChEBI" id="CHEBI:58613"/>
        <dbReference type="EC" id="5.3.1.24"/>
    </reaction>
</comment>
<dbReference type="CDD" id="cd00405">
    <property type="entry name" value="PRAI"/>
    <property type="match status" value="1"/>
</dbReference>
<evidence type="ECO:0000256" key="3">
    <source>
        <dbReference type="ARBA" id="ARBA00012572"/>
    </source>
</evidence>
<comment type="caution">
    <text evidence="11">The sequence shown here is derived from an EMBL/GenBank/DDBJ whole genome shotgun (WGS) entry which is preliminary data.</text>
</comment>
<dbReference type="InterPro" id="IPR013785">
    <property type="entry name" value="Aldolase_TIM"/>
</dbReference>
<keyword evidence="8 9" id="KW-0413">Isomerase</keyword>
<keyword evidence="12" id="KW-1185">Reference proteome</keyword>
<dbReference type="SUPFAM" id="SSF51366">
    <property type="entry name" value="Ribulose-phoshate binding barrel"/>
    <property type="match status" value="1"/>
</dbReference>
<dbReference type="PANTHER" id="PTHR42894:SF1">
    <property type="entry name" value="N-(5'-PHOSPHORIBOSYL)ANTHRANILATE ISOMERASE"/>
    <property type="match status" value="1"/>
</dbReference>
<dbReference type="InterPro" id="IPR011060">
    <property type="entry name" value="RibuloseP-bd_barrel"/>
</dbReference>
<evidence type="ECO:0000256" key="2">
    <source>
        <dbReference type="ARBA" id="ARBA00004664"/>
    </source>
</evidence>
<keyword evidence="5 9" id="KW-0028">Amino-acid biosynthesis</keyword>
<keyword evidence="6 9" id="KW-0822">Tryptophan biosynthesis</keyword>
<name>A0A547PE42_9SPHN</name>
<dbReference type="NCBIfam" id="NF002295">
    <property type="entry name" value="PRK01222.1-1"/>
    <property type="match status" value="1"/>
</dbReference>
<proteinExistence type="inferred from homology"/>
<dbReference type="PANTHER" id="PTHR42894">
    <property type="entry name" value="N-(5'-PHOSPHORIBOSYL)ANTHRANILATE ISOMERASE"/>
    <property type="match status" value="1"/>
</dbReference>
<evidence type="ECO:0000256" key="9">
    <source>
        <dbReference type="HAMAP-Rule" id="MF_00135"/>
    </source>
</evidence>
<comment type="similarity">
    <text evidence="9">Belongs to the TrpF family.</text>
</comment>
<dbReference type="Pfam" id="PF00697">
    <property type="entry name" value="PRAI"/>
    <property type="match status" value="1"/>
</dbReference>